<dbReference type="GO" id="GO:0045814">
    <property type="term" value="P:negative regulation of gene expression, epigenetic"/>
    <property type="evidence" value="ECO:0007669"/>
    <property type="project" value="TreeGrafter"/>
</dbReference>
<evidence type="ECO:0000256" key="1">
    <source>
        <dbReference type="ARBA" id="ARBA00022603"/>
    </source>
</evidence>
<dbReference type="PANTHER" id="PTHR46402">
    <property type="entry name" value="SET AND MYND DOMAIN-CONTAINING PROTEIN 5"/>
    <property type="match status" value="1"/>
</dbReference>
<keyword evidence="2" id="KW-0808">Transferase</keyword>
<feature type="domain" description="SET" evidence="4">
    <location>
        <begin position="429"/>
        <end position="468"/>
    </location>
</feature>
<dbReference type="PANTHER" id="PTHR46402:SF2">
    <property type="entry name" value="HISTONE-LYSINE N-TRIMETHYLTRANSFERASE SMYD5"/>
    <property type="match status" value="1"/>
</dbReference>
<organism evidence="5 6">
    <name type="scientific">Trypanosoma rangeli SC58</name>
    <dbReference type="NCBI Taxonomy" id="429131"/>
    <lineage>
        <taxon>Eukaryota</taxon>
        <taxon>Discoba</taxon>
        <taxon>Euglenozoa</taxon>
        <taxon>Kinetoplastea</taxon>
        <taxon>Metakinetoplastina</taxon>
        <taxon>Trypanosomatida</taxon>
        <taxon>Trypanosomatidae</taxon>
        <taxon>Trypanosoma</taxon>
        <taxon>Herpetosoma</taxon>
    </lineage>
</organism>
<dbReference type="Gene3D" id="2.170.270.10">
    <property type="entry name" value="SET domain"/>
    <property type="match status" value="1"/>
</dbReference>
<dbReference type="CDD" id="cd20071">
    <property type="entry name" value="SET_SMYD"/>
    <property type="match status" value="1"/>
</dbReference>
<dbReference type="OrthoDB" id="1028014at2759"/>
<dbReference type="InterPro" id="IPR001214">
    <property type="entry name" value="SET_dom"/>
</dbReference>
<reference evidence="5 6" key="1">
    <citation type="submission" date="2013-07" db="EMBL/GenBank/DDBJ databases">
        <authorList>
            <person name="Stoco P.H."/>
            <person name="Wagner G."/>
            <person name="Gerber A."/>
            <person name="Zaha A."/>
            <person name="Thompson C."/>
            <person name="Bartholomeu D.C."/>
            <person name="Luckemeyer D.D."/>
            <person name="Bahia D."/>
            <person name="Loreto E."/>
            <person name="Prestes E.B."/>
            <person name="Lima F.M."/>
            <person name="Rodrigues-Luiz G."/>
            <person name="Vallejo G.A."/>
            <person name="Filho J.F."/>
            <person name="Monteiro K.M."/>
            <person name="Tyler K.M."/>
            <person name="de Almeida L.G."/>
            <person name="Ortiz M.F."/>
            <person name="Siervo M.A."/>
            <person name="de Moraes M.H."/>
            <person name="Cunha O.L."/>
            <person name="Mendonca-Neto R."/>
            <person name="Silva R."/>
            <person name="Teixeira S.M."/>
            <person name="Murta S.M."/>
            <person name="Sincero T.C."/>
            <person name="Mendes T.A."/>
            <person name="Urmenyi T.P."/>
            <person name="Silva V.G."/>
            <person name="da Rocha W.D."/>
            <person name="Andersson B."/>
            <person name="Romanha A.J."/>
            <person name="Steindel M."/>
            <person name="de Vasconcelos A.T."/>
            <person name="Grisard E.C."/>
        </authorList>
    </citation>
    <scope>NUCLEOTIDE SEQUENCE [LARGE SCALE GENOMIC DNA]</scope>
    <source>
        <strain evidence="5 6">SC58</strain>
    </source>
</reference>
<dbReference type="GO" id="GO:0032259">
    <property type="term" value="P:methylation"/>
    <property type="evidence" value="ECO:0007669"/>
    <property type="project" value="UniProtKB-KW"/>
</dbReference>
<dbReference type="SUPFAM" id="SSF82199">
    <property type="entry name" value="SET domain"/>
    <property type="match status" value="1"/>
</dbReference>
<gene>
    <name evidence="5" type="ORF">TRSC58_04065</name>
</gene>
<evidence type="ECO:0000259" key="4">
    <source>
        <dbReference type="Pfam" id="PF00856"/>
    </source>
</evidence>
<evidence type="ECO:0000256" key="2">
    <source>
        <dbReference type="ARBA" id="ARBA00022679"/>
    </source>
</evidence>
<protein>
    <recommendedName>
        <fullName evidence="4">SET domain-containing protein</fullName>
    </recommendedName>
</protein>
<evidence type="ECO:0000256" key="3">
    <source>
        <dbReference type="ARBA" id="ARBA00022691"/>
    </source>
</evidence>
<dbReference type="VEuPathDB" id="TriTrypDB:TRSC58_04065"/>
<proteinExistence type="predicted"/>
<dbReference type="Pfam" id="PF00856">
    <property type="entry name" value="SET"/>
    <property type="match status" value="1"/>
</dbReference>
<dbReference type="GO" id="GO:0042799">
    <property type="term" value="F:histone H4K20 methyltransferase activity"/>
    <property type="evidence" value="ECO:0007669"/>
    <property type="project" value="TreeGrafter"/>
</dbReference>
<keyword evidence="1" id="KW-0489">Methyltransferase</keyword>
<accession>A0A061J288</accession>
<sequence>MGGLAEIREMGESHGVGTFAVKSVRTGDVVMEEIPLVFAQSIASRNGPAGVQCCGGCGMILTTLAAECERLARLAQAMVRRQHCAEDDCVVLPTTSWTNVVGDTNHVEFKEAEVTEVICSPQALQEILGEFSASDCFCCGASDDDGDGGDDGNKEKLSPGREPLRGARFCSQGCKQRYLHERGGRFLLFATTAVPSAAGAPATVKTLPSHNLQKPTANTIMCLAATLDVATVDAAWSSRSHVLVTLEYLADSFNERLRLILSLLARCLNDTLQDALVSARQIQSRFAAKVHEFVLRFAEGAARPLTEQQRAFLRFSWKCVSRWLDFCCLETPGVEGVPEPFQWLPLQLYLRCFWLTDANVHMFVVVSPLYSLLCQQLPTLQATCRRGGDGGELLSTQLGRQMGILRELFRVVEPTAAHATGVALYDAATKLNHSCVPSVRFVPTHGGVRAVVVALRDIEQGEEIRSSYIDVSAYTSRAERQEYLLSHYGFSCDCPRCRHA</sequence>
<dbReference type="InterPro" id="IPR046341">
    <property type="entry name" value="SET_dom_sf"/>
</dbReference>
<keyword evidence="6" id="KW-1185">Reference proteome</keyword>
<dbReference type="EMBL" id="AUPL01004065">
    <property type="protein sequence ID" value="ESL08236.1"/>
    <property type="molecule type" value="Genomic_DNA"/>
</dbReference>
<name>A0A061J288_TRYRA</name>
<evidence type="ECO:0000313" key="5">
    <source>
        <dbReference type="EMBL" id="ESL08236.1"/>
    </source>
</evidence>
<dbReference type="Proteomes" id="UP000031737">
    <property type="component" value="Unassembled WGS sequence"/>
</dbReference>
<keyword evidence="3" id="KW-0949">S-adenosyl-L-methionine</keyword>
<dbReference type="AlphaFoldDB" id="A0A061J288"/>
<comment type="caution">
    <text evidence="5">The sequence shown here is derived from an EMBL/GenBank/DDBJ whole genome shotgun (WGS) entry which is preliminary data.</text>
</comment>
<evidence type="ECO:0000313" key="6">
    <source>
        <dbReference type="Proteomes" id="UP000031737"/>
    </source>
</evidence>